<dbReference type="NCBIfam" id="TIGR01230">
    <property type="entry name" value="agmatinase"/>
    <property type="match status" value="1"/>
</dbReference>
<evidence type="ECO:0000256" key="1">
    <source>
        <dbReference type="ARBA" id="ARBA00009227"/>
    </source>
</evidence>
<dbReference type="Gene3D" id="3.40.800.10">
    <property type="entry name" value="Ureohydrolase domain"/>
    <property type="match status" value="1"/>
</dbReference>
<evidence type="ECO:0000313" key="7">
    <source>
        <dbReference type="Proteomes" id="UP000182334"/>
    </source>
</evidence>
<dbReference type="EMBL" id="LT635757">
    <property type="protein sequence ID" value="SGZ50115.1"/>
    <property type="molecule type" value="Genomic_DNA"/>
</dbReference>
<dbReference type="PRINTS" id="PR00116">
    <property type="entry name" value="ARGINASE"/>
</dbReference>
<evidence type="ECO:0000313" key="6">
    <source>
        <dbReference type="EMBL" id="SGZ50115.1"/>
    </source>
</evidence>
<dbReference type="GO" id="GO:0033389">
    <property type="term" value="P:putrescine biosynthetic process from arginine, via agmatine"/>
    <property type="evidence" value="ECO:0007669"/>
    <property type="project" value="TreeGrafter"/>
</dbReference>
<name>A0A1L0BG88_9ASCO</name>
<feature type="coiled-coil region" evidence="4">
    <location>
        <begin position="388"/>
        <end position="436"/>
    </location>
</feature>
<comment type="similarity">
    <text evidence="1">Belongs to the arginase family. Agmatinase subfamily.</text>
</comment>
<evidence type="ECO:0000256" key="5">
    <source>
        <dbReference type="SAM" id="SignalP"/>
    </source>
</evidence>
<evidence type="ECO:0000256" key="4">
    <source>
        <dbReference type="SAM" id="Coils"/>
    </source>
</evidence>
<dbReference type="FunFam" id="3.40.800.10:FF:000014">
    <property type="entry name" value="Arginase family protein"/>
    <property type="match status" value="1"/>
</dbReference>
<keyword evidence="7" id="KW-1185">Reference proteome</keyword>
<dbReference type="PROSITE" id="PS51409">
    <property type="entry name" value="ARGINASE_2"/>
    <property type="match status" value="1"/>
</dbReference>
<dbReference type="GO" id="GO:0008783">
    <property type="term" value="F:agmatinase activity"/>
    <property type="evidence" value="ECO:0007669"/>
    <property type="project" value="TreeGrafter"/>
</dbReference>
<dbReference type="PANTHER" id="PTHR11358:SF26">
    <property type="entry name" value="GUANIDINO ACID HYDROLASE, MITOCHONDRIAL"/>
    <property type="match status" value="1"/>
</dbReference>
<gene>
    <name evidence="6" type="ORF">SAMEA4029010_CIC11G00000003543</name>
</gene>
<dbReference type="GO" id="GO:0046872">
    <property type="term" value="F:metal ion binding"/>
    <property type="evidence" value="ECO:0007669"/>
    <property type="project" value="UniProtKB-KW"/>
</dbReference>
<keyword evidence="5" id="KW-0732">Signal</keyword>
<dbReference type="InterPro" id="IPR005925">
    <property type="entry name" value="Agmatinase-rel"/>
</dbReference>
<dbReference type="CDD" id="cd11592">
    <property type="entry name" value="Agmatinase_PAH"/>
    <property type="match status" value="1"/>
</dbReference>
<dbReference type="Pfam" id="PF00491">
    <property type="entry name" value="Arginase"/>
    <property type="match status" value="1"/>
</dbReference>
<dbReference type="SUPFAM" id="SSF52768">
    <property type="entry name" value="Arginase/deacetylase"/>
    <property type="match status" value="1"/>
</dbReference>
<keyword evidence="4" id="KW-0175">Coiled coil</keyword>
<feature type="signal peptide" evidence="5">
    <location>
        <begin position="1"/>
        <end position="15"/>
    </location>
</feature>
<protein>
    <submittedName>
        <fullName evidence="6">CIC11C00000003543</fullName>
    </submittedName>
</protein>
<dbReference type="AlphaFoldDB" id="A0A1L0BG88"/>
<feature type="chain" id="PRO_5013267381" evidence="5">
    <location>
        <begin position="16"/>
        <end position="441"/>
    </location>
</feature>
<accession>A0A1L0BG88</accession>
<dbReference type="InterPro" id="IPR023696">
    <property type="entry name" value="Ureohydrolase_dom_sf"/>
</dbReference>
<evidence type="ECO:0000256" key="3">
    <source>
        <dbReference type="ARBA" id="ARBA00022801"/>
    </source>
</evidence>
<dbReference type="PANTHER" id="PTHR11358">
    <property type="entry name" value="ARGINASE/AGMATINASE"/>
    <property type="match status" value="1"/>
</dbReference>
<dbReference type="Proteomes" id="UP000182334">
    <property type="component" value="Chromosome II"/>
</dbReference>
<dbReference type="OrthoDB" id="288726at2759"/>
<proteinExistence type="inferred from homology"/>
<organism evidence="6 7">
    <name type="scientific">Sungouiella intermedia</name>
    <dbReference type="NCBI Taxonomy" id="45354"/>
    <lineage>
        <taxon>Eukaryota</taxon>
        <taxon>Fungi</taxon>
        <taxon>Dikarya</taxon>
        <taxon>Ascomycota</taxon>
        <taxon>Saccharomycotina</taxon>
        <taxon>Pichiomycetes</taxon>
        <taxon>Metschnikowiaceae</taxon>
        <taxon>Sungouiella</taxon>
    </lineage>
</organism>
<evidence type="ECO:0000256" key="2">
    <source>
        <dbReference type="ARBA" id="ARBA00022723"/>
    </source>
</evidence>
<reference evidence="6 7" key="1">
    <citation type="submission" date="2016-10" db="EMBL/GenBank/DDBJ databases">
        <authorList>
            <person name="de Groot N.N."/>
        </authorList>
    </citation>
    <scope>NUCLEOTIDE SEQUENCE [LARGE SCALE GENOMIC DNA]</scope>
    <source>
        <strain evidence="6 7">CBS 141442</strain>
    </source>
</reference>
<dbReference type="STRING" id="45354.A0A1L0BG88"/>
<dbReference type="InterPro" id="IPR006035">
    <property type="entry name" value="Ureohydrolase"/>
</dbReference>
<sequence length="441" mass="49231">MKVAVLLSLALAVNARLTAKDNLVFNTADNEASLDEMWGEMWPFQGINTFAHLPLQNCLTDRNLQYDIAVIGVPFDTATSYRSGARFGPRAIRAASQRQTSLRGYNPRASFNPYLSWANIMDCGDIPVTPMDNTLAFKQMTLGFEELLLEHTSSNSTEQPPRYVALGGDHSVLLPHIRALHKLYGPLNIIHFDAHLDTWKPDKYPSFWHTHQSELNHGLMLWKAYEEGLTTKHNVHAGIRTKLSSEEDLADDDEQNFVRINADDIWIDGVNSVVDKILATVPADTPTYISVDIDVLDPGFGSGTGTQEPGGWLPRELIYVLRRLEGLTVVGADVVEVNPDFDHAEITSTNGAQVVYELVTSMVKKGPVTLPVNKSPKKTKILSANEFVEGKETRLDQMDAKVQMLNEKAAELRKQLREVEDLKVQLANEIEQVKTLLMLSQ</sequence>
<keyword evidence="2" id="KW-0479">Metal-binding</keyword>
<keyword evidence="3" id="KW-0378">Hydrolase</keyword>